<name>A0ABT4RNK0_9ACTN</name>
<keyword evidence="2" id="KW-1185">Reference proteome</keyword>
<sequence length="336" mass="38039">MPSRRGITEQVYGWLVAANALSKFRDLREWDDTLVDHGNRKAGNHLAAGRWTLEDVVRDRVARVLIQGAKWREEMDHRREALASAGEFSDDPRKVLWQYAGVFDPSYGLRAHAAMASRNIAMDVFRLASYRNWRRTRSYDPARHGEAPDDDEVLEPIDPADVDALCERVTPVQAALVRVRYAHPTWLWPQVREELEAQGFTCNDPSKVLDRLADDHPVAELLQGTKKTPRDAARIADAKAYVAAAKERLATLAREAPLSWFALVALARGLGDEEASQTLLDDHELSVRKQDLVELRKAVLAQLAAEERRALLLIAREEDLDEMEEHLERAREAGVM</sequence>
<organism evidence="1 2">
    <name type="scientific">Solirubrobacter deserti</name>
    <dbReference type="NCBI Taxonomy" id="2282478"/>
    <lineage>
        <taxon>Bacteria</taxon>
        <taxon>Bacillati</taxon>
        <taxon>Actinomycetota</taxon>
        <taxon>Thermoleophilia</taxon>
        <taxon>Solirubrobacterales</taxon>
        <taxon>Solirubrobacteraceae</taxon>
        <taxon>Solirubrobacter</taxon>
    </lineage>
</organism>
<dbReference type="EMBL" id="JAPCID010000033">
    <property type="protein sequence ID" value="MDA0140124.1"/>
    <property type="molecule type" value="Genomic_DNA"/>
</dbReference>
<evidence type="ECO:0000313" key="2">
    <source>
        <dbReference type="Proteomes" id="UP001147700"/>
    </source>
</evidence>
<gene>
    <name evidence="1" type="ORF">OJ962_21655</name>
</gene>
<protein>
    <submittedName>
        <fullName evidence="1">Uncharacterized protein</fullName>
    </submittedName>
</protein>
<comment type="caution">
    <text evidence="1">The sequence shown here is derived from an EMBL/GenBank/DDBJ whole genome shotgun (WGS) entry which is preliminary data.</text>
</comment>
<evidence type="ECO:0000313" key="1">
    <source>
        <dbReference type="EMBL" id="MDA0140124.1"/>
    </source>
</evidence>
<dbReference type="RefSeq" id="WP_202955958.1">
    <property type="nucleotide sequence ID" value="NZ_JAPCID010000033.1"/>
</dbReference>
<proteinExistence type="predicted"/>
<dbReference type="Proteomes" id="UP001147700">
    <property type="component" value="Unassembled WGS sequence"/>
</dbReference>
<reference evidence="1" key="1">
    <citation type="submission" date="2022-10" db="EMBL/GenBank/DDBJ databases">
        <title>The WGS of Solirubrobacter sp. CPCC 204708.</title>
        <authorList>
            <person name="Jiang Z."/>
        </authorList>
    </citation>
    <scope>NUCLEOTIDE SEQUENCE</scope>
    <source>
        <strain evidence="1">CPCC 204708</strain>
    </source>
</reference>
<accession>A0ABT4RNK0</accession>